<comment type="caution">
    <text evidence="3">The sequence shown here is derived from an EMBL/GenBank/DDBJ whole genome shotgun (WGS) entry which is preliminary data.</text>
</comment>
<name>A0AAN9G1I7_9CAEN</name>
<dbReference type="AlphaFoldDB" id="A0AAN9G1I7"/>
<sequence>MVMAVLLSALGVSFTDPQFSTDGYFWMGIHVLSNGLFHVYTNLMKGRLKLSALDRLYCCYLYSVVMFAPCSYLLGDVWDAVNFPYLYFTKFYIGCIFSGVLGIFLNVTAIRLQESDFLPSGLDFSGVQGIARICGSLLSLLIFNTVLTADFAFLVCVNQLCSVVVADAVSHAPSLPHILPAAAPPRRPASSPDMRQLERHQLQQDMLRIELG</sequence>
<protein>
    <recommendedName>
        <fullName evidence="5">Transmembrane protein</fullName>
    </recommendedName>
</protein>
<feature type="transmembrane region" description="Helical" evidence="1">
    <location>
        <begin position="25"/>
        <end position="44"/>
    </location>
</feature>
<keyword evidence="4" id="KW-1185">Reference proteome</keyword>
<keyword evidence="1" id="KW-0812">Transmembrane</keyword>
<dbReference type="Proteomes" id="UP001374579">
    <property type="component" value="Unassembled WGS sequence"/>
</dbReference>
<dbReference type="EMBL" id="JBAMIC010000022">
    <property type="protein sequence ID" value="KAK7091938.1"/>
    <property type="molecule type" value="Genomic_DNA"/>
</dbReference>
<feature type="transmembrane region" description="Helical" evidence="1">
    <location>
        <begin position="56"/>
        <end position="75"/>
    </location>
</feature>
<organism evidence="3 4">
    <name type="scientific">Littorina saxatilis</name>
    <dbReference type="NCBI Taxonomy" id="31220"/>
    <lineage>
        <taxon>Eukaryota</taxon>
        <taxon>Metazoa</taxon>
        <taxon>Spiralia</taxon>
        <taxon>Lophotrochozoa</taxon>
        <taxon>Mollusca</taxon>
        <taxon>Gastropoda</taxon>
        <taxon>Caenogastropoda</taxon>
        <taxon>Littorinimorpha</taxon>
        <taxon>Littorinoidea</taxon>
        <taxon>Littorinidae</taxon>
        <taxon>Littorina</taxon>
    </lineage>
</organism>
<evidence type="ECO:0000256" key="2">
    <source>
        <dbReference type="SAM" id="SignalP"/>
    </source>
</evidence>
<evidence type="ECO:0000256" key="1">
    <source>
        <dbReference type="SAM" id="Phobius"/>
    </source>
</evidence>
<feature type="transmembrane region" description="Helical" evidence="1">
    <location>
        <begin position="87"/>
        <end position="109"/>
    </location>
</feature>
<evidence type="ECO:0008006" key="5">
    <source>
        <dbReference type="Google" id="ProtNLM"/>
    </source>
</evidence>
<reference evidence="3 4" key="1">
    <citation type="submission" date="2024-02" db="EMBL/GenBank/DDBJ databases">
        <title>Chromosome-scale genome assembly of the rough periwinkle Littorina saxatilis.</title>
        <authorList>
            <person name="De Jode A."/>
            <person name="Faria R."/>
            <person name="Formenti G."/>
            <person name="Sims Y."/>
            <person name="Smith T.P."/>
            <person name="Tracey A."/>
            <person name="Wood J.M.D."/>
            <person name="Zagrodzka Z.B."/>
            <person name="Johannesson K."/>
            <person name="Butlin R.K."/>
            <person name="Leder E.H."/>
        </authorList>
    </citation>
    <scope>NUCLEOTIDE SEQUENCE [LARGE SCALE GENOMIC DNA]</scope>
    <source>
        <strain evidence="3">Snail1</strain>
        <tissue evidence="3">Muscle</tissue>
    </source>
</reference>
<keyword evidence="1" id="KW-0472">Membrane</keyword>
<keyword evidence="1" id="KW-1133">Transmembrane helix</keyword>
<evidence type="ECO:0000313" key="3">
    <source>
        <dbReference type="EMBL" id="KAK7091938.1"/>
    </source>
</evidence>
<accession>A0AAN9G1I7</accession>
<proteinExistence type="predicted"/>
<feature type="chain" id="PRO_5042959250" description="Transmembrane protein" evidence="2">
    <location>
        <begin position="16"/>
        <end position="212"/>
    </location>
</feature>
<gene>
    <name evidence="3" type="ORF">V1264_009554</name>
</gene>
<keyword evidence="2" id="KW-0732">Signal</keyword>
<feature type="signal peptide" evidence="2">
    <location>
        <begin position="1"/>
        <end position="15"/>
    </location>
</feature>
<evidence type="ECO:0000313" key="4">
    <source>
        <dbReference type="Proteomes" id="UP001374579"/>
    </source>
</evidence>